<dbReference type="EMBL" id="VWSF01000001">
    <property type="protein sequence ID" value="KAA5549044.1"/>
    <property type="molecule type" value="Genomic_DNA"/>
</dbReference>
<sequence length="66" mass="8074">MENTYEKRFKLNQLNTFDKAACEETLMLLRYLYRREEDLAHRVELSRSMEQLEHRIKELTLTEPQA</sequence>
<accession>A0A5M6DNI8</accession>
<organism evidence="1 2">
    <name type="scientific">Adhaeribacter rhizoryzae</name>
    <dbReference type="NCBI Taxonomy" id="2607907"/>
    <lineage>
        <taxon>Bacteria</taxon>
        <taxon>Pseudomonadati</taxon>
        <taxon>Bacteroidota</taxon>
        <taxon>Cytophagia</taxon>
        <taxon>Cytophagales</taxon>
        <taxon>Hymenobacteraceae</taxon>
        <taxon>Adhaeribacter</taxon>
    </lineage>
</organism>
<name>A0A5M6DNI8_9BACT</name>
<comment type="caution">
    <text evidence="1">The sequence shown here is derived from an EMBL/GenBank/DDBJ whole genome shotgun (WGS) entry which is preliminary data.</text>
</comment>
<evidence type="ECO:0000313" key="2">
    <source>
        <dbReference type="Proteomes" id="UP000323426"/>
    </source>
</evidence>
<dbReference type="AlphaFoldDB" id="A0A5M6DNI8"/>
<dbReference type="Proteomes" id="UP000323426">
    <property type="component" value="Unassembled WGS sequence"/>
</dbReference>
<keyword evidence="2" id="KW-1185">Reference proteome</keyword>
<proteinExistence type="predicted"/>
<evidence type="ECO:0000313" key="1">
    <source>
        <dbReference type="EMBL" id="KAA5549044.1"/>
    </source>
</evidence>
<reference evidence="1 2" key="1">
    <citation type="submission" date="2019-09" db="EMBL/GenBank/DDBJ databases">
        <title>Genome sequence and assembly of Adhaeribacter sp.</title>
        <authorList>
            <person name="Chhetri G."/>
        </authorList>
    </citation>
    <scope>NUCLEOTIDE SEQUENCE [LARGE SCALE GENOMIC DNA]</scope>
    <source>
        <strain evidence="1 2">DK36</strain>
    </source>
</reference>
<protein>
    <submittedName>
        <fullName evidence="1">Uncharacterized protein</fullName>
    </submittedName>
</protein>
<gene>
    <name evidence="1" type="ORF">F0145_00110</name>
</gene>
<dbReference type="RefSeq" id="WP_150086040.1">
    <property type="nucleotide sequence ID" value="NZ_VWSF01000001.1"/>
</dbReference>